<dbReference type="EMBL" id="CP036433">
    <property type="protein sequence ID" value="QDU95832.1"/>
    <property type="molecule type" value="Genomic_DNA"/>
</dbReference>
<feature type="repeat" description="TPR" evidence="3">
    <location>
        <begin position="839"/>
        <end position="872"/>
    </location>
</feature>
<keyword evidence="1" id="KW-0677">Repeat</keyword>
<reference evidence="6 7" key="1">
    <citation type="submission" date="2019-02" db="EMBL/GenBank/DDBJ databases">
        <title>Deep-cultivation of Planctomycetes and their phenomic and genomic characterization uncovers novel biology.</title>
        <authorList>
            <person name="Wiegand S."/>
            <person name="Jogler M."/>
            <person name="Boedeker C."/>
            <person name="Pinto D."/>
            <person name="Vollmers J."/>
            <person name="Rivas-Marin E."/>
            <person name="Kohn T."/>
            <person name="Peeters S.H."/>
            <person name="Heuer A."/>
            <person name="Rast P."/>
            <person name="Oberbeckmann S."/>
            <person name="Bunk B."/>
            <person name="Jeske O."/>
            <person name="Meyerdierks A."/>
            <person name="Storesund J.E."/>
            <person name="Kallscheuer N."/>
            <person name="Luecker S."/>
            <person name="Lage O.M."/>
            <person name="Pohl T."/>
            <person name="Merkel B.J."/>
            <person name="Hornburger P."/>
            <person name="Mueller R.-W."/>
            <person name="Bruemmer F."/>
            <person name="Labrenz M."/>
            <person name="Spormann A.M."/>
            <person name="Op den Camp H."/>
            <person name="Overmann J."/>
            <person name="Amann R."/>
            <person name="Jetten M.S.M."/>
            <person name="Mascher T."/>
            <person name="Medema M.H."/>
            <person name="Devos D.P."/>
            <person name="Kaster A.-K."/>
            <person name="Ovreas L."/>
            <person name="Rohde M."/>
            <person name="Galperin M.Y."/>
            <person name="Jogler C."/>
        </authorList>
    </citation>
    <scope>NUCLEOTIDE SEQUENCE [LARGE SCALE GENOMIC DNA]</scope>
    <source>
        <strain evidence="6 7">Pla85_3_4</strain>
    </source>
</reference>
<feature type="repeat" description="TPR" evidence="3">
    <location>
        <begin position="671"/>
        <end position="704"/>
    </location>
</feature>
<keyword evidence="2 3" id="KW-0802">TPR repeat</keyword>
<feature type="coiled-coil region" evidence="4">
    <location>
        <begin position="1051"/>
        <end position="1085"/>
    </location>
</feature>
<evidence type="ECO:0000256" key="4">
    <source>
        <dbReference type="SAM" id="Coils"/>
    </source>
</evidence>
<feature type="repeat" description="TPR" evidence="3">
    <location>
        <begin position="629"/>
        <end position="662"/>
    </location>
</feature>
<dbReference type="PROSITE" id="PS50293">
    <property type="entry name" value="TPR_REGION"/>
    <property type="match status" value="1"/>
</dbReference>
<dbReference type="SUPFAM" id="SSF48452">
    <property type="entry name" value="TPR-like"/>
    <property type="match status" value="6"/>
</dbReference>
<dbReference type="SMART" id="SM00028">
    <property type="entry name" value="TPR"/>
    <property type="match status" value="19"/>
</dbReference>
<dbReference type="Pfam" id="PF12770">
    <property type="entry name" value="CHAT"/>
    <property type="match status" value="1"/>
</dbReference>
<feature type="repeat" description="TPR" evidence="3">
    <location>
        <begin position="797"/>
        <end position="830"/>
    </location>
</feature>
<dbReference type="InterPro" id="IPR019734">
    <property type="entry name" value="TPR_rpt"/>
</dbReference>
<dbReference type="OrthoDB" id="220792at2"/>
<sequence>MCISKQACRPATGRRWIARGVFILTVVFASLDRGHAQQVQDDQRLSAEQRQQRLAQRDEWWQQATALDKQGKLVEAAVVAEKVTGIQQELFGEKDPEVAFLREWLAVRYEATERFADARRVRQSVLDINTQSFGKDHWLVTDARLALANVERLSSLTFEERKRYVRARLLHAQSATHFRERKFSEAIAAAREAWQIRAAVLGGEHPDTLNSLTNLGEMFSTMGDHAAALMCHKQVLASNKEIRGARHPASAFSLSRVGRLLMSAGDYAAARPYAEEALAIHKVVLGPQHPLTASCHTSMGRLLQLNGDHAAALPFFEEALAIRQKVHGARHRDTIESLDELEQLLNAMGDYAAARPLLEKSLAIRKALLGPRHPDVAHILGDLGALFENMGDYASAKTSLEECLAIRKEVLGLKHADTAMAISNLGTLAHHMGDDAAAKLSFEESLAIYKEVLGPRHPDTALALSNLGRLLQEMYNYTSARPYFEEALAIHKEACGPKHPETATDLNDLGLLLRDLGDYPAARTHLEESVAIRKEVLGPRHPDTAVVLNSLGTVFRRMGNYPAAKTCFEECLAIRKESLGARNPDTARVISNLGLLLQNMGDYATALAYQQQSLALFKEVFGLKHAETATALGNLGSLAYSVGDYPTARTYYEESLAIRKEVLGPRRPGTANALNNLGALLQDMGDFDAARRCHEEALEICKESFGLEHPMTAGSLNKLGMLSLEEGDYPRAMSLCVRCLEIRKQVLGEEHLDTATSLNNLGAIYWDQGDFARAIPLYQRSLEINTKILGDQHPTTAISLNNMGSLYRAQGDNDRADLFYRKSLQIREAVLGKHHPDTANSLSDLGALYKDRGDFAQAERLLQQSLDIRRKVLGEGHPTTAASLNNLAVMYLAMRDYAKAEPLLHQSLILTQKVRGEKHLDIAVILTNLAVLNGVLGNYAEAEPFCLRALQLSRASLETTALIQSERQQLAMADGLRSQLDTYLSLALVSQKYEEQAFREVLAWKGATLVRQQQMRKVVENADVAPLFKRLQQTTTRLATLSRLYPAPEQQASWRQQITDLTAKKEQLEAELSLQSAEFRAARKQVTLEEMLAALPQDAVLVDFLEYWRFNPNSAQQLGAVQSLAVFVVRNGQPVVLLDLGPVAPLSTAIDTWRRSFGTARDGLAAGRLLRVRIWEPVEKHLAQSNLVLISSDGVLGRLPFSALPGKKDGAYLLEEYRLAMLPVPQRLPAIVSALGRKELSGGLLLIGDVNYDADQEIASASPRQESGTRSSTAMVRGSELHFSQLEATAGEIATIKEVFNDLFQHGPDAVKTLTQSDATEQQFREAASRFDTLHLATHGFFAEPEKKPAAASDERQRFSAIGDREQLIRGFNPGLLSGLAFSGANRSPETDKDDGILTADEIASLSLDGVDLVVLSACETGLGEVAGGEGLLSVQRAFQVAGARSTVASLWEVGDIATQRLMERFYRNYWEKKMSKIDALREAQLFLLNHPEAIRDLDHPEAVRGDKRVRPASPQAPARLSPQFWAAFSLSGDWR</sequence>
<keyword evidence="7" id="KW-1185">Reference proteome</keyword>
<dbReference type="Pfam" id="PF13424">
    <property type="entry name" value="TPR_12"/>
    <property type="match status" value="7"/>
</dbReference>
<evidence type="ECO:0000313" key="6">
    <source>
        <dbReference type="EMBL" id="QDU95832.1"/>
    </source>
</evidence>
<proteinExistence type="predicted"/>
<dbReference type="Gene3D" id="1.25.40.10">
    <property type="entry name" value="Tetratricopeptide repeat domain"/>
    <property type="match status" value="6"/>
</dbReference>
<feature type="repeat" description="TPR" evidence="3">
    <location>
        <begin position="545"/>
        <end position="578"/>
    </location>
</feature>
<evidence type="ECO:0000256" key="2">
    <source>
        <dbReference type="ARBA" id="ARBA00022803"/>
    </source>
</evidence>
<gene>
    <name evidence="6" type="ORF">Pla8534_36510</name>
</gene>
<accession>A0A518DVG7</accession>
<dbReference type="Pfam" id="PF13374">
    <property type="entry name" value="TPR_10"/>
    <property type="match status" value="4"/>
</dbReference>
<keyword evidence="4" id="KW-0175">Coiled coil</keyword>
<evidence type="ECO:0000256" key="1">
    <source>
        <dbReference type="ARBA" id="ARBA00022737"/>
    </source>
</evidence>
<dbReference type="InterPro" id="IPR011990">
    <property type="entry name" value="TPR-like_helical_dom_sf"/>
</dbReference>
<dbReference type="Proteomes" id="UP000317648">
    <property type="component" value="Chromosome"/>
</dbReference>
<dbReference type="PANTHER" id="PTHR45641:SF19">
    <property type="entry name" value="NEPHROCYSTIN-3"/>
    <property type="match status" value="1"/>
</dbReference>
<feature type="domain" description="CHAT" evidence="5">
    <location>
        <begin position="1166"/>
        <end position="1534"/>
    </location>
</feature>
<protein>
    <submittedName>
        <fullName evidence="6">Photosystem I assembly protein Ycf3</fullName>
    </submittedName>
</protein>
<feature type="repeat" description="TPR" evidence="3">
    <location>
        <begin position="461"/>
        <end position="494"/>
    </location>
</feature>
<dbReference type="PROSITE" id="PS50005">
    <property type="entry name" value="TPR"/>
    <property type="match status" value="7"/>
</dbReference>
<name>A0A518DVG7_9BACT</name>
<dbReference type="InterPro" id="IPR024983">
    <property type="entry name" value="CHAT_dom"/>
</dbReference>
<organism evidence="6 7">
    <name type="scientific">Lignipirellula cremea</name>
    <dbReference type="NCBI Taxonomy" id="2528010"/>
    <lineage>
        <taxon>Bacteria</taxon>
        <taxon>Pseudomonadati</taxon>
        <taxon>Planctomycetota</taxon>
        <taxon>Planctomycetia</taxon>
        <taxon>Pirellulales</taxon>
        <taxon>Pirellulaceae</taxon>
        <taxon>Lignipirellula</taxon>
    </lineage>
</organism>
<feature type="repeat" description="TPR" evidence="3">
    <location>
        <begin position="755"/>
        <end position="788"/>
    </location>
</feature>
<evidence type="ECO:0000259" key="5">
    <source>
        <dbReference type="Pfam" id="PF12770"/>
    </source>
</evidence>
<evidence type="ECO:0000256" key="3">
    <source>
        <dbReference type="PROSITE-ProRule" id="PRU00339"/>
    </source>
</evidence>
<dbReference type="PANTHER" id="PTHR45641">
    <property type="entry name" value="TETRATRICOPEPTIDE REPEAT PROTEIN (AFU_ORTHOLOGUE AFUA_6G03870)"/>
    <property type="match status" value="1"/>
</dbReference>
<dbReference type="KEGG" id="lcre:Pla8534_36510"/>
<evidence type="ECO:0000313" key="7">
    <source>
        <dbReference type="Proteomes" id="UP000317648"/>
    </source>
</evidence>